<evidence type="ECO:0000313" key="3">
    <source>
        <dbReference type="Proteomes" id="UP000319613"/>
    </source>
</evidence>
<dbReference type="AlphaFoldDB" id="A0A554JA37"/>
<feature type="domain" description="CYTH" evidence="1">
    <location>
        <begin position="5"/>
        <end position="212"/>
    </location>
</feature>
<dbReference type="InterPro" id="IPR033469">
    <property type="entry name" value="CYTH-like_dom_sf"/>
</dbReference>
<dbReference type="Proteomes" id="UP000319613">
    <property type="component" value="Unassembled WGS sequence"/>
</dbReference>
<accession>A0A554JA37</accession>
<name>A0A554JA37_9BACT</name>
<evidence type="ECO:0000313" key="2">
    <source>
        <dbReference type="EMBL" id="TSC65228.1"/>
    </source>
</evidence>
<dbReference type="InterPro" id="IPR023577">
    <property type="entry name" value="CYTH_domain"/>
</dbReference>
<sequence>MEKKTYEIELKSLLGNPLNAEKLVSKMKELDPKMVSKGSHKQLNHYFKDGNLHDLYEKLSEHVQPEKKSLFKEVTEKAKTFSVRTRWADGKVILVIKASVDETTSSNGTARLEFESLMNMTLEELDSAILASGFNYQAKWSRERTDYAYKDTAVSIDKNAGYGYLAEFEKTETELENVEPTKVLLREMLKELDIQELPQDRLERMFAFYNDNWQDYYGTEKTFNIE</sequence>
<dbReference type="SUPFAM" id="SSF55154">
    <property type="entry name" value="CYTH-like phosphatases"/>
    <property type="match status" value="1"/>
</dbReference>
<proteinExistence type="predicted"/>
<evidence type="ECO:0000259" key="1">
    <source>
        <dbReference type="PROSITE" id="PS51707"/>
    </source>
</evidence>
<gene>
    <name evidence="2" type="ORF">G01um101477_565</name>
</gene>
<dbReference type="PROSITE" id="PS51707">
    <property type="entry name" value="CYTH"/>
    <property type="match status" value="1"/>
</dbReference>
<dbReference type="EMBL" id="VMFF01000058">
    <property type="protein sequence ID" value="TSC65228.1"/>
    <property type="molecule type" value="Genomic_DNA"/>
</dbReference>
<organism evidence="2 3">
    <name type="scientific">Candidatus Doudnabacteria bacterium Gr01-1014_77</name>
    <dbReference type="NCBI Taxonomy" id="2017133"/>
    <lineage>
        <taxon>Bacteria</taxon>
        <taxon>Candidatus Doudnaibacteriota</taxon>
    </lineage>
</organism>
<reference evidence="2 3" key="1">
    <citation type="submission" date="2017-07" db="EMBL/GenBank/DDBJ databases">
        <title>Mechanisms for carbon and nitrogen cycling indicate functional differentiation within the Candidate Phyla Radiation.</title>
        <authorList>
            <person name="Danczak R.E."/>
            <person name="Johnston M.D."/>
            <person name="Kenah C."/>
            <person name="Slattery M."/>
            <person name="Wrighton K.C."/>
            <person name="Wilkins M.J."/>
        </authorList>
    </citation>
    <scope>NUCLEOTIDE SEQUENCE [LARGE SCALE GENOMIC DNA]</scope>
    <source>
        <strain evidence="2">Gr01-1014_77</strain>
    </source>
</reference>
<comment type="caution">
    <text evidence="2">The sequence shown here is derived from an EMBL/GenBank/DDBJ whole genome shotgun (WGS) entry which is preliminary data.</text>
</comment>
<protein>
    <recommendedName>
        <fullName evidence="1">CYTH domain-containing protein</fullName>
    </recommendedName>
</protein>
<dbReference type="Gene3D" id="2.40.320.10">
    <property type="entry name" value="Hypothetical Protein Pfu-838710-001"/>
    <property type="match status" value="1"/>
</dbReference>